<dbReference type="AlphaFoldDB" id="V6RYS6"/>
<dbReference type="GO" id="GO:0005737">
    <property type="term" value="C:cytoplasm"/>
    <property type="evidence" value="ECO:0007669"/>
    <property type="project" value="TreeGrafter"/>
</dbReference>
<dbReference type="Proteomes" id="UP000319848">
    <property type="component" value="Unassembled WGS sequence"/>
</dbReference>
<dbReference type="SUPFAM" id="SSF56300">
    <property type="entry name" value="Metallo-dependent phosphatases"/>
    <property type="match status" value="1"/>
</dbReference>
<dbReference type="Gene3D" id="3.60.21.10">
    <property type="match status" value="1"/>
</dbReference>
<dbReference type="CDD" id="cd00144">
    <property type="entry name" value="MPP_PPP_family"/>
    <property type="match status" value="1"/>
</dbReference>
<dbReference type="PANTHER" id="PTHR42850">
    <property type="entry name" value="METALLOPHOSPHOESTERASE"/>
    <property type="match status" value="1"/>
</dbReference>
<dbReference type="InterPro" id="IPR029052">
    <property type="entry name" value="Metallo-depent_PP-like"/>
</dbReference>
<protein>
    <submittedName>
        <fullName evidence="2">Serine/threonine protein phosphatase 1</fullName>
    </submittedName>
</protein>
<dbReference type="GO" id="GO:0008803">
    <property type="term" value="F:bis(5'-nucleosyl)-tetraphosphatase (symmetrical) activity"/>
    <property type="evidence" value="ECO:0007669"/>
    <property type="project" value="TreeGrafter"/>
</dbReference>
<evidence type="ECO:0000313" key="2">
    <source>
        <dbReference type="EMBL" id="TWI09288.1"/>
    </source>
</evidence>
<dbReference type="EMBL" id="VLKQ01000012">
    <property type="protein sequence ID" value="TWI09288.1"/>
    <property type="molecule type" value="Genomic_DNA"/>
</dbReference>
<organism evidence="2 3">
    <name type="scientific">Flavobacterium cauense R2A-7</name>
    <dbReference type="NCBI Taxonomy" id="1341154"/>
    <lineage>
        <taxon>Bacteria</taxon>
        <taxon>Pseudomonadati</taxon>
        <taxon>Bacteroidota</taxon>
        <taxon>Flavobacteriia</taxon>
        <taxon>Flavobacteriales</taxon>
        <taxon>Flavobacteriaceae</taxon>
        <taxon>Flavobacterium</taxon>
    </lineage>
</organism>
<keyword evidence="3" id="KW-1185">Reference proteome</keyword>
<dbReference type="Pfam" id="PF00149">
    <property type="entry name" value="Metallophos"/>
    <property type="match status" value="1"/>
</dbReference>
<proteinExistence type="predicted"/>
<dbReference type="RefSeq" id="WP_023571047.1">
    <property type="nucleotide sequence ID" value="NZ_AVBI01000018.1"/>
</dbReference>
<accession>V6RYS6</accession>
<dbReference type="InterPro" id="IPR004843">
    <property type="entry name" value="Calcineurin-like_PHP"/>
</dbReference>
<dbReference type="InterPro" id="IPR050126">
    <property type="entry name" value="Ap4A_hydrolase"/>
</dbReference>
<sequence>MSRTLVIGDIHGGLKALVQVLDRAKVTPNDKLIFLGDFVDGWNDTPYVIDHLIELDKTHNCLFIRGNHEEMVLRWLSDGEDNDEWRLHGGQSTVEVYQNVEADKIAAHIEFLSRLNDYHLDEQNRLFVHAGFTNLKGVEYEYFKGMFCWDRTLWEAALSMDKTLSRKDLFYPKRMALYDEIFIGHTPVTRIGYSVPVNRANVWNVDTGAAFKGRLTIMDVDTKEFWQSKPLPELYPEERGRN</sequence>
<name>V6RYS6_9FLAO</name>
<comment type="caution">
    <text evidence="2">The sequence shown here is derived from an EMBL/GenBank/DDBJ whole genome shotgun (WGS) entry which is preliminary data.</text>
</comment>
<dbReference type="STRING" id="1341154.FCR2A7T_19290"/>
<evidence type="ECO:0000313" key="3">
    <source>
        <dbReference type="Proteomes" id="UP000319848"/>
    </source>
</evidence>
<dbReference type="GO" id="GO:0110154">
    <property type="term" value="P:RNA decapping"/>
    <property type="evidence" value="ECO:0007669"/>
    <property type="project" value="TreeGrafter"/>
</dbReference>
<feature type="domain" description="Calcineurin-like phosphoesterase" evidence="1">
    <location>
        <begin position="3"/>
        <end position="194"/>
    </location>
</feature>
<reference evidence="2 3" key="1">
    <citation type="journal article" date="2015" name="Stand. Genomic Sci.">
        <title>Genomic Encyclopedia of Bacterial and Archaeal Type Strains, Phase III: the genomes of soil and plant-associated and newly described type strains.</title>
        <authorList>
            <person name="Whitman W.B."/>
            <person name="Woyke T."/>
            <person name="Klenk H.P."/>
            <person name="Zhou Y."/>
            <person name="Lilburn T.G."/>
            <person name="Beck B.J."/>
            <person name="De Vos P."/>
            <person name="Vandamme P."/>
            <person name="Eisen J.A."/>
            <person name="Garrity G."/>
            <person name="Hugenholtz P."/>
            <person name="Kyrpides N.C."/>
        </authorList>
    </citation>
    <scope>NUCLEOTIDE SEQUENCE [LARGE SCALE GENOMIC DNA]</scope>
    <source>
        <strain evidence="2 3">CGMCC 1.7270</strain>
    </source>
</reference>
<gene>
    <name evidence="2" type="ORF">IP98_02449</name>
</gene>
<dbReference type="GO" id="GO:0016791">
    <property type="term" value="F:phosphatase activity"/>
    <property type="evidence" value="ECO:0007669"/>
    <property type="project" value="TreeGrafter"/>
</dbReference>
<dbReference type="OrthoDB" id="9808081at2"/>
<evidence type="ECO:0000259" key="1">
    <source>
        <dbReference type="Pfam" id="PF00149"/>
    </source>
</evidence>
<dbReference type="PANTHER" id="PTHR42850:SF4">
    <property type="entry name" value="ZINC-DEPENDENT ENDOPOLYPHOSPHATASE"/>
    <property type="match status" value="1"/>
</dbReference>